<reference evidence="4 5" key="1">
    <citation type="submission" date="2021-05" db="EMBL/GenBank/DDBJ databases">
        <title>Comparative genomic studies on the polysaccharide-degrading batcterial strains of the Flammeovirga genus.</title>
        <authorList>
            <person name="Zewei F."/>
            <person name="Zheng Z."/>
            <person name="Yu L."/>
            <person name="Ruyue G."/>
            <person name="Yanhong M."/>
            <person name="Yuanyuan C."/>
            <person name="Jingyan G."/>
            <person name="Wenjun H."/>
        </authorList>
    </citation>
    <scope>NUCLEOTIDE SEQUENCE [LARGE SCALE GENOMIC DNA]</scope>
    <source>
        <strain evidence="4 5">YS10</strain>
    </source>
</reference>
<dbReference type="PANTHER" id="PTHR46401">
    <property type="entry name" value="GLYCOSYLTRANSFERASE WBBK-RELATED"/>
    <property type="match status" value="1"/>
</dbReference>
<accession>A0ABX8H306</accession>
<evidence type="ECO:0000313" key="5">
    <source>
        <dbReference type="Proteomes" id="UP000682802"/>
    </source>
</evidence>
<dbReference type="InterPro" id="IPR001296">
    <property type="entry name" value="Glyco_trans_1"/>
</dbReference>
<organism evidence="4 5">
    <name type="scientific">Flammeovirga kamogawensis</name>
    <dbReference type="NCBI Taxonomy" id="373891"/>
    <lineage>
        <taxon>Bacteria</taxon>
        <taxon>Pseudomonadati</taxon>
        <taxon>Bacteroidota</taxon>
        <taxon>Cytophagia</taxon>
        <taxon>Cytophagales</taxon>
        <taxon>Flammeovirgaceae</taxon>
        <taxon>Flammeovirga</taxon>
    </lineage>
</organism>
<keyword evidence="1" id="KW-0808">Transferase</keyword>
<name>A0ABX8H306_9BACT</name>
<evidence type="ECO:0000256" key="1">
    <source>
        <dbReference type="ARBA" id="ARBA00022679"/>
    </source>
</evidence>
<dbReference type="PANTHER" id="PTHR46401:SF2">
    <property type="entry name" value="GLYCOSYLTRANSFERASE WBBK-RELATED"/>
    <property type="match status" value="1"/>
</dbReference>
<sequence length="358" mass="40672">MMSIEWLSCVEKGCGIGQYSAAICEELFNRNVNVALRRKGDENKDFVKNYSYRSLRGFKDYIAPYYLKKCLQSIHDKPMVWHADNIDAFTGLLWSKKHLEAIKVVTIHDVIPIVTDQIHSWKKIYYNYQLNKSLNQSDLIVTVSEYSKQDIIRHTSVEPKKIKVVYNGINHELLKPIFKKNNKKFTIAYLGGLGAPHKNAKALIEVANILEKRGREFTMKIGSGNAQLTPLPGLVEKYNLKNIQFVGFIEDSLKPQFLGEADLFLFTSKYEGFGLPPLEAMACGTATISTGNTSLKEVLNDGAILTSTDPEDIANKVELLMDDTALRLEYQNKGIERASKFSWKKSVDQLMDEYKKLV</sequence>
<protein>
    <submittedName>
        <fullName evidence="4">Glycosyltransferase family 4 protein</fullName>
    </submittedName>
</protein>
<feature type="domain" description="Glycosyl transferase family 1" evidence="2">
    <location>
        <begin position="175"/>
        <end position="336"/>
    </location>
</feature>
<keyword evidence="5" id="KW-1185">Reference proteome</keyword>
<dbReference type="Gene3D" id="3.40.50.2000">
    <property type="entry name" value="Glycogen Phosphorylase B"/>
    <property type="match status" value="2"/>
</dbReference>
<dbReference type="Pfam" id="PF13439">
    <property type="entry name" value="Glyco_transf_4"/>
    <property type="match status" value="1"/>
</dbReference>
<dbReference type="SUPFAM" id="SSF53756">
    <property type="entry name" value="UDP-Glycosyltransferase/glycogen phosphorylase"/>
    <property type="match status" value="1"/>
</dbReference>
<dbReference type="RefSeq" id="WP_144076682.1">
    <property type="nucleotide sequence ID" value="NZ_CP076129.1"/>
</dbReference>
<evidence type="ECO:0000259" key="2">
    <source>
        <dbReference type="Pfam" id="PF00534"/>
    </source>
</evidence>
<dbReference type="InterPro" id="IPR028098">
    <property type="entry name" value="Glyco_trans_4-like_N"/>
</dbReference>
<dbReference type="Proteomes" id="UP000682802">
    <property type="component" value="Chromosome 2"/>
</dbReference>
<gene>
    <name evidence="4" type="ORF">KM029_20310</name>
</gene>
<proteinExistence type="predicted"/>
<dbReference type="EMBL" id="CP076129">
    <property type="protein sequence ID" value="QWG10028.1"/>
    <property type="molecule type" value="Genomic_DNA"/>
</dbReference>
<feature type="domain" description="Glycosyltransferase subfamily 4-like N-terminal" evidence="3">
    <location>
        <begin position="15"/>
        <end position="172"/>
    </location>
</feature>
<dbReference type="Pfam" id="PF00534">
    <property type="entry name" value="Glycos_transf_1"/>
    <property type="match status" value="1"/>
</dbReference>
<dbReference type="CDD" id="cd03809">
    <property type="entry name" value="GT4_MtfB-like"/>
    <property type="match status" value="1"/>
</dbReference>
<evidence type="ECO:0000313" key="4">
    <source>
        <dbReference type="EMBL" id="QWG10028.1"/>
    </source>
</evidence>
<evidence type="ECO:0000259" key="3">
    <source>
        <dbReference type="Pfam" id="PF13439"/>
    </source>
</evidence>